<evidence type="ECO:0000256" key="2">
    <source>
        <dbReference type="ARBA" id="ARBA00001974"/>
    </source>
</evidence>
<keyword evidence="7" id="KW-0285">Flavoprotein</keyword>
<dbReference type="InterPro" id="IPR017938">
    <property type="entry name" value="Riboflavin_synthase-like_b-brl"/>
</dbReference>
<keyword evidence="20" id="KW-1185">Reference proteome</keyword>
<evidence type="ECO:0000313" key="20">
    <source>
        <dbReference type="Proteomes" id="UP000034680"/>
    </source>
</evidence>
<dbReference type="GO" id="GO:0071500">
    <property type="term" value="P:cellular response to nitrosative stress"/>
    <property type="evidence" value="ECO:0007669"/>
    <property type="project" value="TreeGrafter"/>
</dbReference>
<comment type="catalytic activity">
    <reaction evidence="14">
        <text>2 nitric oxide + NADH + 2 O2 = 2 nitrate + NAD(+) + H(+)</text>
        <dbReference type="Rhea" id="RHEA:19469"/>
        <dbReference type="ChEBI" id="CHEBI:15378"/>
        <dbReference type="ChEBI" id="CHEBI:15379"/>
        <dbReference type="ChEBI" id="CHEBI:16480"/>
        <dbReference type="ChEBI" id="CHEBI:17632"/>
        <dbReference type="ChEBI" id="CHEBI:57540"/>
        <dbReference type="ChEBI" id="CHEBI:57945"/>
        <dbReference type="EC" id="1.14.12.17"/>
    </reaction>
</comment>
<dbReference type="GO" id="GO:0046872">
    <property type="term" value="F:metal ion binding"/>
    <property type="evidence" value="ECO:0007669"/>
    <property type="project" value="UniProtKB-KW"/>
</dbReference>
<keyword evidence="8" id="KW-0479">Metal-binding</keyword>
<dbReference type="FunFam" id="2.40.30.10:FF:000034">
    <property type="entry name" value="Flavohemoprotein"/>
    <property type="match status" value="1"/>
</dbReference>
<keyword evidence="9" id="KW-0274">FAD</keyword>
<dbReference type="STRING" id="1214573.A0A0G2F4S7"/>
<dbReference type="EC" id="1.14.12.17" evidence="4"/>
<dbReference type="GO" id="GO:0019825">
    <property type="term" value="F:oxygen binding"/>
    <property type="evidence" value="ECO:0007669"/>
    <property type="project" value="InterPro"/>
</dbReference>
<dbReference type="EMBL" id="LCUC01000614">
    <property type="protein sequence ID" value="KKY29772.1"/>
    <property type="molecule type" value="Genomic_DNA"/>
</dbReference>
<dbReference type="SUPFAM" id="SSF63380">
    <property type="entry name" value="Riboflavin synthase domain-like"/>
    <property type="match status" value="1"/>
</dbReference>
<evidence type="ECO:0000256" key="9">
    <source>
        <dbReference type="ARBA" id="ARBA00022827"/>
    </source>
</evidence>
<evidence type="ECO:0000256" key="5">
    <source>
        <dbReference type="ARBA" id="ARBA00022575"/>
    </source>
</evidence>
<dbReference type="SUPFAM" id="SSF52343">
    <property type="entry name" value="Ferredoxin reductase-like, C-terminal NADP-linked domain"/>
    <property type="match status" value="1"/>
</dbReference>
<protein>
    <recommendedName>
        <fullName evidence="4">nitric oxide dioxygenase</fullName>
        <ecNumber evidence="4">1.14.12.17</ecNumber>
    </recommendedName>
</protein>
<evidence type="ECO:0000259" key="17">
    <source>
        <dbReference type="PROSITE" id="PS01033"/>
    </source>
</evidence>
<dbReference type="Gene3D" id="1.10.490.10">
    <property type="entry name" value="Globins"/>
    <property type="match status" value="1"/>
</dbReference>
<keyword evidence="13" id="KW-0520">NAD</keyword>
<sequence length="436" mass="47318">MTVTPSTTAGPKPGDATNGDAVPPSAPLSQAQLAIIKATVPVLQVHGEAITKTMYDNMIGAHPELHNVFSSTSQVTGRQPRALARSVLAYAMYIDDLPKLAHAVERIAQKHVSLFIQPEQYDIVGGHLIGAIGQVLGDAATPEIVDAWTAAYGVLAKVFIDREQELYKADENWTGWRKFRIARRAKEAEDVTSFYLEPVDGAALPRFLPGQYISLQVFVKHLGYNQSRQYSLSQAPDAAGRSYRISVKKERGDEANVDGLISNMLHDGYKEGDVVELSHPHGEFFLDPSDVSKEGTPAVLISAGIGATPLMSMLHALAQPSAVKRSVLWIHTSRSKATQPFADEVAATVEQGAVEDWASAHVHLRQGLDGQGKPRLDIAALGQEGKLFVNDPRAEYFICGPEKFMLDARKTLVGLGVDKSRVFLELFATGDVDDDA</sequence>
<comment type="caution">
    <text evidence="19">The sequence shown here is derived from an EMBL/GenBank/DDBJ whole genome shotgun (WGS) entry which is preliminary data.</text>
</comment>
<name>A0A0G2F4S7_9PEZI</name>
<dbReference type="OrthoDB" id="436496at2759"/>
<comment type="cofactor">
    <cofactor evidence="2">
        <name>FAD</name>
        <dbReference type="ChEBI" id="CHEBI:57692"/>
    </cofactor>
</comment>
<dbReference type="CDD" id="cd06184">
    <property type="entry name" value="flavohem_like_fad_nad_binding"/>
    <property type="match status" value="1"/>
</dbReference>
<dbReference type="PROSITE" id="PS51384">
    <property type="entry name" value="FAD_FR"/>
    <property type="match status" value="1"/>
</dbReference>
<dbReference type="FunFam" id="1.10.490.10:FF:000003">
    <property type="entry name" value="Flavohemoprotein"/>
    <property type="match status" value="1"/>
</dbReference>
<dbReference type="GO" id="GO:0020037">
    <property type="term" value="F:heme binding"/>
    <property type="evidence" value="ECO:0007669"/>
    <property type="project" value="InterPro"/>
</dbReference>
<comment type="similarity">
    <text evidence="3">In the C-terminal section; belongs to the flavoprotein pyridine nucleotide cytochrome reductase family.</text>
</comment>
<dbReference type="InterPro" id="IPR012292">
    <property type="entry name" value="Globin/Proto"/>
</dbReference>
<evidence type="ECO:0000256" key="13">
    <source>
        <dbReference type="ARBA" id="ARBA00023027"/>
    </source>
</evidence>
<comment type="catalytic activity">
    <reaction evidence="15">
        <text>2 nitric oxide + NADPH + 2 O2 = 2 nitrate + NADP(+) + H(+)</text>
        <dbReference type="Rhea" id="RHEA:19465"/>
        <dbReference type="ChEBI" id="CHEBI:15378"/>
        <dbReference type="ChEBI" id="CHEBI:15379"/>
        <dbReference type="ChEBI" id="CHEBI:16480"/>
        <dbReference type="ChEBI" id="CHEBI:17632"/>
        <dbReference type="ChEBI" id="CHEBI:57783"/>
        <dbReference type="ChEBI" id="CHEBI:58349"/>
        <dbReference type="EC" id="1.14.12.17"/>
    </reaction>
</comment>
<keyword evidence="5" id="KW-0216">Detoxification</keyword>
<dbReference type="InterPro" id="IPR008333">
    <property type="entry name" value="Cbr1-like_FAD-bd_dom"/>
</dbReference>
<dbReference type="SUPFAM" id="SSF46458">
    <property type="entry name" value="Globin-like"/>
    <property type="match status" value="1"/>
</dbReference>
<dbReference type="InterPro" id="IPR001433">
    <property type="entry name" value="OxRdtase_FAD/NAD-bd"/>
</dbReference>
<dbReference type="PANTHER" id="PTHR43396">
    <property type="entry name" value="FLAVOHEMOPROTEIN"/>
    <property type="match status" value="1"/>
</dbReference>
<feature type="domain" description="FAD-binding FR-type" evidence="18">
    <location>
        <begin position="174"/>
        <end position="287"/>
    </location>
</feature>
<evidence type="ECO:0000256" key="16">
    <source>
        <dbReference type="SAM" id="MobiDB-lite"/>
    </source>
</evidence>
<reference evidence="19 20" key="1">
    <citation type="submission" date="2015-05" db="EMBL/GenBank/DDBJ databases">
        <title>Distinctive expansion of gene families associated with plant cell wall degradation and secondary metabolism in the genomes of grapevine trunk pathogens.</title>
        <authorList>
            <person name="Lawrence D.P."/>
            <person name="Travadon R."/>
            <person name="Rolshausen P.E."/>
            <person name="Baumgartner K."/>
        </authorList>
    </citation>
    <scope>NUCLEOTIDE SEQUENCE [LARGE SCALE GENOMIC DNA]</scope>
    <source>
        <strain evidence="19">DA912</strain>
    </source>
</reference>
<keyword evidence="10" id="KW-0521">NADP</keyword>
<feature type="domain" description="Globin" evidence="17">
    <location>
        <begin position="27"/>
        <end position="164"/>
    </location>
</feature>
<gene>
    <name evidence="19" type="ORF">UCDDA912_g10304</name>
</gene>
<dbReference type="GO" id="GO:0071949">
    <property type="term" value="F:FAD binding"/>
    <property type="evidence" value="ECO:0007669"/>
    <property type="project" value="TreeGrafter"/>
</dbReference>
<reference evidence="19 20" key="2">
    <citation type="submission" date="2015-05" db="EMBL/GenBank/DDBJ databases">
        <authorList>
            <person name="Morales-Cruz A."/>
            <person name="Amrine K.C."/>
            <person name="Cantu D."/>
        </authorList>
    </citation>
    <scope>NUCLEOTIDE SEQUENCE [LARGE SCALE GENOMIC DNA]</scope>
    <source>
        <strain evidence="19">DA912</strain>
    </source>
</reference>
<evidence type="ECO:0000313" key="19">
    <source>
        <dbReference type="EMBL" id="KKY29772.1"/>
    </source>
</evidence>
<proteinExistence type="inferred from homology"/>
<comment type="cofactor">
    <cofactor evidence="1">
        <name>heme b</name>
        <dbReference type="ChEBI" id="CHEBI:60344"/>
    </cofactor>
</comment>
<dbReference type="CDD" id="cd08922">
    <property type="entry name" value="FHb-globin"/>
    <property type="match status" value="1"/>
</dbReference>
<dbReference type="GO" id="GO:0008941">
    <property type="term" value="F:nitric oxide dioxygenase NAD(P)H activity"/>
    <property type="evidence" value="ECO:0007669"/>
    <property type="project" value="UniProtKB-EC"/>
</dbReference>
<dbReference type="Gene3D" id="3.40.50.80">
    <property type="entry name" value="Nucleotide-binding domain of ferredoxin-NADP reductase (FNR) module"/>
    <property type="match status" value="1"/>
</dbReference>
<dbReference type="AlphaFoldDB" id="A0A0G2F4S7"/>
<evidence type="ECO:0000256" key="1">
    <source>
        <dbReference type="ARBA" id="ARBA00001970"/>
    </source>
</evidence>
<accession>A0A0G2F4S7</accession>
<dbReference type="Pfam" id="PF00970">
    <property type="entry name" value="FAD_binding_6"/>
    <property type="match status" value="1"/>
</dbReference>
<evidence type="ECO:0000256" key="7">
    <source>
        <dbReference type="ARBA" id="ARBA00022630"/>
    </source>
</evidence>
<dbReference type="Pfam" id="PF00175">
    <property type="entry name" value="NAD_binding_1"/>
    <property type="match status" value="1"/>
</dbReference>
<evidence type="ECO:0000256" key="12">
    <source>
        <dbReference type="ARBA" id="ARBA00023004"/>
    </source>
</evidence>
<evidence type="ECO:0000256" key="4">
    <source>
        <dbReference type="ARBA" id="ARBA00012229"/>
    </source>
</evidence>
<keyword evidence="11" id="KW-0560">Oxidoreductase</keyword>
<dbReference type="InterPro" id="IPR039261">
    <property type="entry name" value="FNR_nucleotide-bd"/>
</dbReference>
<evidence type="ECO:0000256" key="10">
    <source>
        <dbReference type="ARBA" id="ARBA00022857"/>
    </source>
</evidence>
<dbReference type="PROSITE" id="PS01033">
    <property type="entry name" value="GLOBIN"/>
    <property type="match status" value="1"/>
</dbReference>
<evidence type="ECO:0000256" key="14">
    <source>
        <dbReference type="ARBA" id="ARBA00048649"/>
    </source>
</evidence>
<evidence type="ECO:0000256" key="6">
    <source>
        <dbReference type="ARBA" id="ARBA00022617"/>
    </source>
</evidence>
<evidence type="ECO:0000256" key="15">
    <source>
        <dbReference type="ARBA" id="ARBA00049433"/>
    </source>
</evidence>
<dbReference type="GO" id="GO:0046210">
    <property type="term" value="P:nitric oxide catabolic process"/>
    <property type="evidence" value="ECO:0007669"/>
    <property type="project" value="TreeGrafter"/>
</dbReference>
<evidence type="ECO:0000259" key="18">
    <source>
        <dbReference type="PROSITE" id="PS51384"/>
    </source>
</evidence>
<evidence type="ECO:0000256" key="8">
    <source>
        <dbReference type="ARBA" id="ARBA00022723"/>
    </source>
</evidence>
<dbReference type="Proteomes" id="UP000034680">
    <property type="component" value="Unassembled WGS sequence"/>
</dbReference>
<keyword evidence="12" id="KW-0408">Iron</keyword>
<evidence type="ECO:0000256" key="3">
    <source>
        <dbReference type="ARBA" id="ARBA00006401"/>
    </source>
</evidence>
<dbReference type="InterPro" id="IPR000971">
    <property type="entry name" value="Globin"/>
</dbReference>
<dbReference type="InterPro" id="IPR009050">
    <property type="entry name" value="Globin-like_sf"/>
</dbReference>
<feature type="region of interest" description="Disordered" evidence="16">
    <location>
        <begin position="1"/>
        <end position="24"/>
    </location>
</feature>
<evidence type="ECO:0000256" key="11">
    <source>
        <dbReference type="ARBA" id="ARBA00023002"/>
    </source>
</evidence>
<dbReference type="PANTHER" id="PTHR43396:SF3">
    <property type="entry name" value="FLAVOHEMOPROTEIN"/>
    <property type="match status" value="1"/>
</dbReference>
<dbReference type="Pfam" id="PF00042">
    <property type="entry name" value="Globin"/>
    <property type="match status" value="1"/>
</dbReference>
<dbReference type="Gene3D" id="2.40.30.10">
    <property type="entry name" value="Translation factors"/>
    <property type="match status" value="1"/>
</dbReference>
<dbReference type="InterPro" id="IPR017927">
    <property type="entry name" value="FAD-bd_FR_type"/>
</dbReference>
<dbReference type="GO" id="GO:0009636">
    <property type="term" value="P:response to toxic substance"/>
    <property type="evidence" value="ECO:0007669"/>
    <property type="project" value="UniProtKB-KW"/>
</dbReference>
<keyword evidence="6" id="KW-0349">Heme</keyword>
<organism evidence="19 20">
    <name type="scientific">Diaporthe ampelina</name>
    <dbReference type="NCBI Taxonomy" id="1214573"/>
    <lineage>
        <taxon>Eukaryota</taxon>
        <taxon>Fungi</taxon>
        <taxon>Dikarya</taxon>
        <taxon>Ascomycota</taxon>
        <taxon>Pezizomycotina</taxon>
        <taxon>Sordariomycetes</taxon>
        <taxon>Sordariomycetidae</taxon>
        <taxon>Diaporthales</taxon>
        <taxon>Diaporthaceae</taxon>
        <taxon>Diaporthe</taxon>
    </lineage>
</organism>